<dbReference type="HOGENOM" id="CLU_155761_1_0_2"/>
<dbReference type="NCBIfam" id="TIGR02385">
    <property type="entry name" value="RelE_StbE"/>
    <property type="match status" value="1"/>
</dbReference>
<dbReference type="PANTHER" id="PTHR35601">
    <property type="entry name" value="TOXIN RELE"/>
    <property type="match status" value="1"/>
</dbReference>
<keyword evidence="3" id="KW-1185">Reference proteome</keyword>
<sequence>MKNSEELFNIVCIYKYILENGKALKGLITISRYMGWKIKITPEFEKSFKELTKKDKILAERLAKAIKKLSDYPYFGKPLSYEYSGCWSLHVGKYRIVYEIDENSKEVWLLAVGHREKIY</sequence>
<dbReference type="KEGG" id="ave:Arcve_0693"/>
<organism evidence="2 3">
    <name type="scientific">Archaeoglobus veneficus (strain DSM 11195 / SNP6)</name>
    <dbReference type="NCBI Taxonomy" id="693661"/>
    <lineage>
        <taxon>Archaea</taxon>
        <taxon>Methanobacteriati</taxon>
        <taxon>Methanobacteriota</taxon>
        <taxon>Archaeoglobi</taxon>
        <taxon>Archaeoglobales</taxon>
        <taxon>Archaeoglobaceae</taxon>
        <taxon>Archaeoglobus</taxon>
    </lineage>
</organism>
<evidence type="ECO:0000256" key="1">
    <source>
        <dbReference type="ARBA" id="ARBA00022649"/>
    </source>
</evidence>
<keyword evidence="1" id="KW-1277">Toxin-antitoxin system</keyword>
<dbReference type="Proteomes" id="UP000008136">
    <property type="component" value="Chromosome"/>
</dbReference>
<evidence type="ECO:0000313" key="2">
    <source>
        <dbReference type="EMBL" id="AEA46713.1"/>
    </source>
</evidence>
<evidence type="ECO:0000313" key="3">
    <source>
        <dbReference type="Proteomes" id="UP000008136"/>
    </source>
</evidence>
<dbReference type="InterPro" id="IPR007712">
    <property type="entry name" value="RelE/ParE_toxin"/>
</dbReference>
<name>F2KR76_ARCVS</name>
<dbReference type="EMBL" id="CP002588">
    <property type="protein sequence ID" value="AEA46713.1"/>
    <property type="molecule type" value="Genomic_DNA"/>
</dbReference>
<gene>
    <name evidence="2" type="ordered locus">Arcve_0693</name>
</gene>
<proteinExistence type="predicted"/>
<dbReference type="SUPFAM" id="SSF143011">
    <property type="entry name" value="RelE-like"/>
    <property type="match status" value="1"/>
</dbReference>
<protein>
    <submittedName>
        <fullName evidence="2">Addiction module toxin, RelE/StbE family</fullName>
    </submittedName>
</protein>
<dbReference type="PANTHER" id="PTHR35601:SF1">
    <property type="entry name" value="TOXIN RELE"/>
    <property type="match status" value="1"/>
</dbReference>
<dbReference type="Pfam" id="PF05016">
    <property type="entry name" value="ParE_toxin"/>
    <property type="match status" value="1"/>
</dbReference>
<dbReference type="STRING" id="693661.Arcve_0693"/>
<dbReference type="Gene3D" id="3.30.2310.20">
    <property type="entry name" value="RelE-like"/>
    <property type="match status" value="1"/>
</dbReference>
<dbReference type="eggNOG" id="arCOG02414">
    <property type="taxonomic scope" value="Archaea"/>
</dbReference>
<reference evidence="2 3" key="1">
    <citation type="submission" date="2011-03" db="EMBL/GenBank/DDBJ databases">
        <title>The complete genome of Archaeoglobus veneficus SNP6.</title>
        <authorList>
            <consortium name="US DOE Joint Genome Institute (JGI-PGF)"/>
            <person name="Lucas S."/>
            <person name="Copeland A."/>
            <person name="Lapidus A."/>
            <person name="Bruce D."/>
            <person name="Goodwin L."/>
            <person name="Pitluck S."/>
            <person name="Kyrpides N."/>
            <person name="Mavromatis K."/>
            <person name="Pagani I."/>
            <person name="Ivanova N."/>
            <person name="Mikhailova N."/>
            <person name="Lu M."/>
            <person name="Detter J.C."/>
            <person name="Tapia R."/>
            <person name="Han C."/>
            <person name="Land M."/>
            <person name="Hauser L."/>
            <person name="Markowitz V."/>
            <person name="Cheng J.-F."/>
            <person name="Hugenholtz P."/>
            <person name="Woyke T."/>
            <person name="Wu D."/>
            <person name="Spring S."/>
            <person name="Brambilla E."/>
            <person name="Klenk H.-P."/>
            <person name="Eisen J.A."/>
        </authorList>
    </citation>
    <scope>NUCLEOTIDE SEQUENCE [LARGE SCALE GENOMIC DNA]</scope>
    <source>
        <strain>SNP6</strain>
    </source>
</reference>
<dbReference type="InterPro" id="IPR035093">
    <property type="entry name" value="RelE/ParE_toxin_dom_sf"/>
</dbReference>
<accession>F2KR76</accession>
<dbReference type="AlphaFoldDB" id="F2KR76"/>